<evidence type="ECO:0000256" key="2">
    <source>
        <dbReference type="ARBA" id="ARBA00008320"/>
    </source>
</evidence>
<evidence type="ECO:0000256" key="5">
    <source>
        <dbReference type="ARBA" id="ARBA00023242"/>
    </source>
</evidence>
<dbReference type="GO" id="GO:0030488">
    <property type="term" value="P:tRNA methylation"/>
    <property type="evidence" value="ECO:0007669"/>
    <property type="project" value="InterPro"/>
</dbReference>
<evidence type="ECO:0000256" key="4">
    <source>
        <dbReference type="ARBA" id="ARBA00022694"/>
    </source>
</evidence>
<dbReference type="PANTHER" id="PTHR12945">
    <property type="entry name" value="TRANSLATION INITIATION FACTOR EIF3-RELATED"/>
    <property type="match status" value="1"/>
</dbReference>
<dbReference type="EMBL" id="GEDC01015340">
    <property type="protein sequence ID" value="JAS21958.1"/>
    <property type="molecule type" value="Transcribed_RNA"/>
</dbReference>
<protein>
    <recommendedName>
        <fullName evidence="3">tRNA (adenine(58)-N(1))-methyltransferase non-catalytic subunit TRM6</fullName>
    </recommendedName>
    <alternativeName>
        <fullName evidence="6">tRNA(m1A58)-methyltransferase subunit TRM6</fullName>
    </alternativeName>
</protein>
<comment type="subcellular location">
    <subcellularLocation>
        <location evidence="1">Nucleus</location>
    </subcellularLocation>
</comment>
<dbReference type="Pfam" id="PF04189">
    <property type="entry name" value="Gcd10p"/>
    <property type="match status" value="1"/>
</dbReference>
<comment type="similarity">
    <text evidence="2">Belongs to the TRM6/GCD10 family.</text>
</comment>
<evidence type="ECO:0000256" key="6">
    <source>
        <dbReference type="ARBA" id="ARBA00032319"/>
    </source>
</evidence>
<dbReference type="GO" id="GO:0005634">
    <property type="term" value="C:nucleus"/>
    <property type="evidence" value="ECO:0007669"/>
    <property type="project" value="UniProtKB-SubCell"/>
</dbReference>
<name>A0A1B6D8D8_9HEMI</name>
<keyword evidence="4" id="KW-0819">tRNA processing</keyword>
<accession>A0A1B6D8D8</accession>
<proteinExistence type="inferred from homology"/>
<evidence type="ECO:0000256" key="3">
    <source>
        <dbReference type="ARBA" id="ARBA00021704"/>
    </source>
</evidence>
<keyword evidence="5" id="KW-0539">Nucleus</keyword>
<gene>
    <name evidence="7" type="ORF">g.27716</name>
</gene>
<dbReference type="InterPro" id="IPR017423">
    <property type="entry name" value="TRM6"/>
</dbReference>
<evidence type="ECO:0000313" key="7">
    <source>
        <dbReference type="EMBL" id="JAS21958.1"/>
    </source>
</evidence>
<sequence>MECCTSDFIVKVGYYVIVQRQNYSKLHLLSEKCPTIFLGRDQIDLSTIIGMPFGSNFKMVPKIGTKREFTLNVCSLKDLVSSDTLLKDISSGIDNRNIFDDGSSQLLSSDSILELRDSGISPQQIVGQLIENSKTFKNKTEYSQEKYLKKKDKKYFEYISIYQPTLRLLVDYFYNRGIPKNIGLRIDTLSQITTAVNFQPDGTYILCENGFHGIVAASCLNNLSNDGQLIIVTPGSQGQKQAILAMNFNDQKLSRLLTVRVSTFIDYLEKKNIQNFNDNNVIKSAEILTSGTSNAIQDSTMICCESKEKIEEGNISKDLRKRKYSNDDNSDETNFKKPKWAEEAEKAADILKCKKIDGIIIASKEYPANILNTFLPYLAPSRPFVVYSLYQEPLVQLYIDLKKRRDIIYLRISETWLRSYQVLPDRTHPSVMMNPTSGYLLSGLIVENEII</sequence>
<dbReference type="PANTHER" id="PTHR12945:SF0">
    <property type="entry name" value="TRNA (ADENINE(58)-N(1))-METHYLTRANSFERASE NON-CATALYTIC SUBUNIT TRM6"/>
    <property type="match status" value="1"/>
</dbReference>
<organism evidence="7">
    <name type="scientific">Clastoptera arizonana</name>
    <name type="common">Arizona spittle bug</name>
    <dbReference type="NCBI Taxonomy" id="38151"/>
    <lineage>
        <taxon>Eukaryota</taxon>
        <taxon>Metazoa</taxon>
        <taxon>Ecdysozoa</taxon>
        <taxon>Arthropoda</taxon>
        <taxon>Hexapoda</taxon>
        <taxon>Insecta</taxon>
        <taxon>Pterygota</taxon>
        <taxon>Neoptera</taxon>
        <taxon>Paraneoptera</taxon>
        <taxon>Hemiptera</taxon>
        <taxon>Auchenorrhyncha</taxon>
        <taxon>Cercopoidea</taxon>
        <taxon>Clastopteridae</taxon>
        <taxon>Clastoptera</taxon>
    </lineage>
</organism>
<dbReference type="GO" id="GO:0031515">
    <property type="term" value="C:tRNA (m1A) methyltransferase complex"/>
    <property type="evidence" value="ECO:0007669"/>
    <property type="project" value="InterPro"/>
</dbReference>
<dbReference type="AlphaFoldDB" id="A0A1B6D8D8"/>
<reference evidence="7" key="1">
    <citation type="submission" date="2015-12" db="EMBL/GenBank/DDBJ databases">
        <title>De novo transcriptome assembly of four potential Pierce s Disease insect vectors from Arizona vineyards.</title>
        <authorList>
            <person name="Tassone E.E."/>
        </authorList>
    </citation>
    <scope>NUCLEOTIDE SEQUENCE</scope>
</reference>
<evidence type="ECO:0000256" key="1">
    <source>
        <dbReference type="ARBA" id="ARBA00004123"/>
    </source>
</evidence>